<dbReference type="Gene3D" id="1.20.5.190">
    <property type="match status" value="1"/>
</dbReference>
<evidence type="ECO:0000256" key="1">
    <source>
        <dbReference type="ARBA" id="ARBA00004123"/>
    </source>
</evidence>
<dbReference type="CDD" id="cd23767">
    <property type="entry name" value="IQCD"/>
    <property type="match status" value="1"/>
</dbReference>
<name>A0AAJ6SWB6_POPEU</name>
<feature type="region of interest" description="Disordered" evidence="6">
    <location>
        <begin position="1"/>
        <end position="41"/>
    </location>
</feature>
<evidence type="ECO:0000313" key="7">
    <source>
        <dbReference type="Proteomes" id="UP000694918"/>
    </source>
</evidence>
<dbReference type="KEGG" id="peu:105107808"/>
<evidence type="ECO:0000256" key="5">
    <source>
        <dbReference type="ARBA" id="ARBA00023242"/>
    </source>
</evidence>
<gene>
    <name evidence="8 9" type="primary">LOC105107808</name>
</gene>
<dbReference type="GeneID" id="105107808"/>
<sequence length="243" mass="27893">MESVASETVDSTSIVNDTSSSQKEAEINATYSWSHSPERDHAAPTIQESYKGFRARRILAVSKAAAIRIQKHYRGFRTRRILADSIIAAELLWQTTQSDIQKMGPVPSVNIESGKHIVSLLKWADTRLEKYGNLSSDQLALLHCLETIDPRLRYSQNKHFFYLIWGDRCFLGSWKFDSYTTSSTQHWISELTKAWKTWKGALQRWLEVVSSYILVENLDYSTKVNCFNSVARTLSFLVFSRVN</sequence>
<accession>A0AAJ6SWB6</accession>
<keyword evidence="7" id="KW-1185">Reference proteome</keyword>
<evidence type="ECO:0000256" key="6">
    <source>
        <dbReference type="SAM" id="MobiDB-lite"/>
    </source>
</evidence>
<keyword evidence="3" id="KW-0963">Cytoplasm</keyword>
<dbReference type="GO" id="GO:0005516">
    <property type="term" value="F:calmodulin binding"/>
    <property type="evidence" value="ECO:0007669"/>
    <property type="project" value="UniProtKB-KW"/>
</dbReference>
<protein>
    <submittedName>
        <fullName evidence="8 9">Uncharacterized protein LOC105107808 isoform X1</fullName>
    </submittedName>
</protein>
<dbReference type="Pfam" id="PF00612">
    <property type="entry name" value="IQ"/>
    <property type="match status" value="1"/>
</dbReference>
<evidence type="ECO:0000313" key="8">
    <source>
        <dbReference type="RefSeq" id="XP_011000155.1"/>
    </source>
</evidence>
<dbReference type="Proteomes" id="UP000694918">
    <property type="component" value="Unplaced"/>
</dbReference>
<keyword evidence="4" id="KW-0112">Calmodulin-binding</keyword>
<dbReference type="GO" id="GO:0005737">
    <property type="term" value="C:cytoplasm"/>
    <property type="evidence" value="ECO:0007669"/>
    <property type="project" value="UniProtKB-SubCell"/>
</dbReference>
<dbReference type="RefSeq" id="XP_011000156.1">
    <property type="nucleotide sequence ID" value="XM_011001854.1"/>
</dbReference>
<evidence type="ECO:0000256" key="4">
    <source>
        <dbReference type="ARBA" id="ARBA00022860"/>
    </source>
</evidence>
<feature type="compositionally biased region" description="Polar residues" evidence="6">
    <location>
        <begin position="1"/>
        <end position="22"/>
    </location>
</feature>
<dbReference type="RefSeq" id="XP_011000155.1">
    <property type="nucleotide sequence ID" value="XM_011001853.1"/>
</dbReference>
<reference evidence="8 9" key="1">
    <citation type="submission" date="2025-04" db="UniProtKB">
        <authorList>
            <consortium name="RefSeq"/>
        </authorList>
    </citation>
    <scope>IDENTIFICATION</scope>
</reference>
<dbReference type="InterPro" id="IPR044159">
    <property type="entry name" value="IQM"/>
</dbReference>
<keyword evidence="5" id="KW-0539">Nucleus</keyword>
<proteinExistence type="predicted"/>
<evidence type="ECO:0000313" key="9">
    <source>
        <dbReference type="RefSeq" id="XP_011000156.1"/>
    </source>
</evidence>
<evidence type="ECO:0000256" key="3">
    <source>
        <dbReference type="ARBA" id="ARBA00022490"/>
    </source>
</evidence>
<evidence type="ECO:0000256" key="2">
    <source>
        <dbReference type="ARBA" id="ARBA00004496"/>
    </source>
</evidence>
<dbReference type="PANTHER" id="PTHR31250:SF27">
    <property type="entry name" value="IQ DOMAIN-CONTAINING PROTEIN IQM5"/>
    <property type="match status" value="1"/>
</dbReference>
<comment type="subcellular location">
    <subcellularLocation>
        <location evidence="2">Cytoplasm</location>
    </subcellularLocation>
    <subcellularLocation>
        <location evidence="1">Nucleus</location>
    </subcellularLocation>
</comment>
<dbReference type="PANTHER" id="PTHR31250">
    <property type="entry name" value="IQ DOMAIN-CONTAINING PROTEIN IQM3"/>
    <property type="match status" value="1"/>
</dbReference>
<dbReference type="GO" id="GO:0005634">
    <property type="term" value="C:nucleus"/>
    <property type="evidence" value="ECO:0007669"/>
    <property type="project" value="UniProtKB-SubCell"/>
</dbReference>
<dbReference type="SMART" id="SM00015">
    <property type="entry name" value="IQ"/>
    <property type="match status" value="2"/>
</dbReference>
<dbReference type="AlphaFoldDB" id="A0AAJ6SWB6"/>
<dbReference type="PROSITE" id="PS50096">
    <property type="entry name" value="IQ"/>
    <property type="match status" value="1"/>
</dbReference>
<dbReference type="InterPro" id="IPR000048">
    <property type="entry name" value="IQ_motif_EF-hand-BS"/>
</dbReference>
<organism evidence="7 8">
    <name type="scientific">Populus euphratica</name>
    <name type="common">Euphrates poplar</name>
    <dbReference type="NCBI Taxonomy" id="75702"/>
    <lineage>
        <taxon>Eukaryota</taxon>
        <taxon>Viridiplantae</taxon>
        <taxon>Streptophyta</taxon>
        <taxon>Embryophyta</taxon>
        <taxon>Tracheophyta</taxon>
        <taxon>Spermatophyta</taxon>
        <taxon>Magnoliopsida</taxon>
        <taxon>eudicotyledons</taxon>
        <taxon>Gunneridae</taxon>
        <taxon>Pentapetalae</taxon>
        <taxon>rosids</taxon>
        <taxon>fabids</taxon>
        <taxon>Malpighiales</taxon>
        <taxon>Salicaceae</taxon>
        <taxon>Saliceae</taxon>
        <taxon>Populus</taxon>
    </lineage>
</organism>